<evidence type="ECO:0000256" key="2">
    <source>
        <dbReference type="ARBA" id="ARBA00022448"/>
    </source>
</evidence>
<evidence type="ECO:0000313" key="9">
    <source>
        <dbReference type="EMBL" id="MFA9479606.1"/>
    </source>
</evidence>
<dbReference type="SUPFAM" id="SSF161098">
    <property type="entry name" value="MetI-like"/>
    <property type="match status" value="1"/>
</dbReference>
<dbReference type="Proteomes" id="UP001575105">
    <property type="component" value="Unassembled WGS sequence"/>
</dbReference>
<keyword evidence="6 7" id="KW-0472">Membrane</keyword>
<evidence type="ECO:0000256" key="3">
    <source>
        <dbReference type="ARBA" id="ARBA00022475"/>
    </source>
</evidence>
<comment type="subcellular location">
    <subcellularLocation>
        <location evidence="1 7">Cell membrane</location>
        <topology evidence="1 7">Multi-pass membrane protein</topology>
    </subcellularLocation>
</comment>
<dbReference type="CDD" id="cd06261">
    <property type="entry name" value="TM_PBP2"/>
    <property type="match status" value="1"/>
</dbReference>
<feature type="transmembrane region" description="Helical" evidence="7">
    <location>
        <begin position="175"/>
        <end position="198"/>
    </location>
</feature>
<comment type="similarity">
    <text evidence="7">Belongs to the binding-protein-dependent transport system permease family.</text>
</comment>
<feature type="transmembrane region" description="Helical" evidence="7">
    <location>
        <begin position="9"/>
        <end position="30"/>
    </location>
</feature>
<dbReference type="PANTHER" id="PTHR30465:SF0">
    <property type="entry name" value="OLIGOPEPTIDE TRANSPORT SYSTEM PERMEASE PROTEIN APPB"/>
    <property type="match status" value="1"/>
</dbReference>
<organism evidence="9 10">
    <name type="scientific">Natronomicrosphaera hydrolytica</name>
    <dbReference type="NCBI Taxonomy" id="3242702"/>
    <lineage>
        <taxon>Bacteria</taxon>
        <taxon>Pseudomonadati</taxon>
        <taxon>Planctomycetota</taxon>
        <taxon>Phycisphaerae</taxon>
        <taxon>Phycisphaerales</taxon>
        <taxon>Phycisphaeraceae</taxon>
        <taxon>Natronomicrosphaera</taxon>
    </lineage>
</organism>
<evidence type="ECO:0000259" key="8">
    <source>
        <dbReference type="PROSITE" id="PS50928"/>
    </source>
</evidence>
<evidence type="ECO:0000256" key="6">
    <source>
        <dbReference type="ARBA" id="ARBA00023136"/>
    </source>
</evidence>
<keyword evidence="10" id="KW-1185">Reference proteome</keyword>
<keyword evidence="5 7" id="KW-1133">Transmembrane helix</keyword>
<feature type="transmembrane region" description="Helical" evidence="7">
    <location>
        <begin position="238"/>
        <end position="257"/>
    </location>
</feature>
<feature type="transmembrane region" description="Helical" evidence="7">
    <location>
        <begin position="141"/>
        <end position="163"/>
    </location>
</feature>
<protein>
    <submittedName>
        <fullName evidence="9">ABC transporter permease</fullName>
    </submittedName>
</protein>
<keyword evidence="4 7" id="KW-0812">Transmembrane</keyword>
<gene>
    <name evidence="9" type="ORF">ACERK3_15060</name>
</gene>
<reference evidence="9 10" key="1">
    <citation type="submission" date="2024-08" db="EMBL/GenBank/DDBJ databases">
        <title>Whole-genome sequencing of halo(alkali)philic microorganisms from hypersaline lakes.</title>
        <authorList>
            <person name="Sorokin D.Y."/>
            <person name="Merkel A.Y."/>
            <person name="Messina E."/>
            <person name="Yakimov M."/>
        </authorList>
    </citation>
    <scope>NUCLEOTIDE SEQUENCE [LARGE SCALE GENOMIC DNA]</scope>
    <source>
        <strain evidence="9 10">AB-hyl4</strain>
    </source>
</reference>
<dbReference type="PANTHER" id="PTHR30465">
    <property type="entry name" value="INNER MEMBRANE ABC TRANSPORTER"/>
    <property type="match status" value="1"/>
</dbReference>
<comment type="caution">
    <text evidence="9">The sequence shown here is derived from an EMBL/GenBank/DDBJ whole genome shotgun (WGS) entry which is preliminary data.</text>
</comment>
<feature type="transmembrane region" description="Helical" evidence="7">
    <location>
        <begin position="297"/>
        <end position="322"/>
    </location>
</feature>
<proteinExistence type="inferred from homology"/>
<dbReference type="RefSeq" id="WP_425346531.1">
    <property type="nucleotide sequence ID" value="NZ_JBGUBD010000010.1"/>
</dbReference>
<evidence type="ECO:0000313" key="10">
    <source>
        <dbReference type="Proteomes" id="UP001575105"/>
    </source>
</evidence>
<dbReference type="Gene3D" id="1.10.3720.10">
    <property type="entry name" value="MetI-like"/>
    <property type="match status" value="1"/>
</dbReference>
<accession>A0ABV4UA55</accession>
<keyword evidence="3" id="KW-1003">Cell membrane</keyword>
<dbReference type="InterPro" id="IPR035906">
    <property type="entry name" value="MetI-like_sf"/>
</dbReference>
<feature type="domain" description="ABC transmembrane type-1" evidence="8">
    <location>
        <begin position="137"/>
        <end position="361"/>
    </location>
</feature>
<evidence type="ECO:0000256" key="4">
    <source>
        <dbReference type="ARBA" id="ARBA00022692"/>
    </source>
</evidence>
<name>A0ABV4UA55_9BACT</name>
<sequence length="375" mass="41341">MVTYIIRRLMLMVPTLFGITLIVFLVMAMAPGGIGGIILDEQQQLDTEAGRQLREYYEQRYGLDQPLLVQYGRWLNAISPLGTMTEADADDLPRLGITWPVEVDGEDQTRYMGLKAPDLGESMQFQRPVGTMIAEALPITLLLNIITIPVIYAIGITTGIFAAKFQGKTFDIGSGFTLLALWSVPTIWAAVMLIGIFANQEILYWFPTSGLQSHGADGFLFLPTWTEAGFQRGWLLDILWHLVLPIVCLSYAGFAFLSKLTRGSLLENLRADYVRTARAKGVSERDVLFRHVFRNSLLALITVAASILPALLSGSVVIEKIFSIPGMGRLAVDAVLARDREVVLAVTLVGGLIALTAELIRDICYAIADPRVSYE</sequence>
<dbReference type="InterPro" id="IPR000515">
    <property type="entry name" value="MetI-like"/>
</dbReference>
<keyword evidence="2 7" id="KW-0813">Transport</keyword>
<dbReference type="Pfam" id="PF00528">
    <property type="entry name" value="BPD_transp_1"/>
    <property type="match status" value="1"/>
</dbReference>
<dbReference type="EMBL" id="JBGUBD010000010">
    <property type="protein sequence ID" value="MFA9479606.1"/>
    <property type="molecule type" value="Genomic_DNA"/>
</dbReference>
<evidence type="ECO:0000256" key="1">
    <source>
        <dbReference type="ARBA" id="ARBA00004651"/>
    </source>
</evidence>
<evidence type="ECO:0000256" key="7">
    <source>
        <dbReference type="RuleBase" id="RU363032"/>
    </source>
</evidence>
<dbReference type="PROSITE" id="PS50928">
    <property type="entry name" value="ABC_TM1"/>
    <property type="match status" value="1"/>
</dbReference>
<evidence type="ECO:0000256" key="5">
    <source>
        <dbReference type="ARBA" id="ARBA00022989"/>
    </source>
</evidence>